<accession>A0A2T3AFV6</accession>
<dbReference type="SUPFAM" id="SSF52507">
    <property type="entry name" value="Homo-oligomeric flavin-containing Cys decarboxylases, HFCD"/>
    <property type="match status" value="1"/>
</dbReference>
<dbReference type="InterPro" id="IPR003382">
    <property type="entry name" value="Flavoprotein"/>
</dbReference>
<dbReference type="InParanoid" id="A0A2T3AFV6"/>
<dbReference type="EMBL" id="KZ678395">
    <property type="protein sequence ID" value="PSR97022.1"/>
    <property type="molecule type" value="Genomic_DNA"/>
</dbReference>
<reference evidence="4 5" key="1">
    <citation type="journal article" date="2018" name="Mycol. Prog.">
        <title>Coniella lustricola, a new species from submerged detritus.</title>
        <authorList>
            <person name="Raudabaugh D.B."/>
            <person name="Iturriaga T."/>
            <person name="Carver A."/>
            <person name="Mondo S."/>
            <person name="Pangilinan J."/>
            <person name="Lipzen A."/>
            <person name="He G."/>
            <person name="Amirebrahimi M."/>
            <person name="Grigoriev I.V."/>
            <person name="Miller A.N."/>
        </authorList>
    </citation>
    <scope>NUCLEOTIDE SEQUENCE [LARGE SCALE GENOMIC DNA]</scope>
    <source>
        <strain evidence="4 5">B22-T-1</strain>
    </source>
</reference>
<dbReference type="AlphaFoldDB" id="A0A2T3AFV6"/>
<dbReference type="STRING" id="2025994.A0A2T3AFV6"/>
<dbReference type="Pfam" id="PF02441">
    <property type="entry name" value="Flavoprotein"/>
    <property type="match status" value="1"/>
</dbReference>
<dbReference type="Proteomes" id="UP000241462">
    <property type="component" value="Unassembled WGS sequence"/>
</dbReference>
<dbReference type="PANTHER" id="PTHR14359">
    <property type="entry name" value="HOMO-OLIGOMERIC FLAVIN CONTAINING CYS DECARBOXYLASE FAMILY"/>
    <property type="match status" value="1"/>
</dbReference>
<proteinExistence type="inferred from homology"/>
<comment type="similarity">
    <text evidence="2">Belongs to the HFCD (homooligomeric flavin containing Cys decarboxylase) superfamily.</text>
</comment>
<dbReference type="GO" id="GO:0010181">
    <property type="term" value="F:FMN binding"/>
    <property type="evidence" value="ECO:0007669"/>
    <property type="project" value="TreeGrafter"/>
</dbReference>
<dbReference type="GO" id="GO:0015937">
    <property type="term" value="P:coenzyme A biosynthetic process"/>
    <property type="evidence" value="ECO:0007669"/>
    <property type="project" value="UniProtKB-KW"/>
</dbReference>
<feature type="domain" description="Flavoprotein" evidence="3">
    <location>
        <begin position="20"/>
        <end position="254"/>
    </location>
</feature>
<gene>
    <name evidence="4" type="ORF">BD289DRAFT_480358</name>
</gene>
<evidence type="ECO:0000256" key="2">
    <source>
        <dbReference type="ARBA" id="ARBA00038350"/>
    </source>
</evidence>
<sequence length="265" mass="28235">MATDSHLAQLHATITDDKIHLLLAASGSVATIKLPNIINALLSSSSPEHLSIRIVLSSSARNFLAGQAPEQPPLASLLAIPGVDAIYTDEDEWGRGASIGPEGVWTRRNASVLHIDLRRWAHLMAIIPLSANTMAKIVNGLCDNLLTSVVRAWDTDGRVDGRRKRILVAPAMNTAMWLHPITATQIRVLSEDWGVKDAVNGVSSADGDVIAAAAAASAAISSESGWFEVLKPQQKTLACGDIGDGAMMEWTEVVTIIQARLGLSR</sequence>
<evidence type="ECO:0000259" key="3">
    <source>
        <dbReference type="Pfam" id="PF02441"/>
    </source>
</evidence>
<dbReference type="GO" id="GO:0004633">
    <property type="term" value="F:phosphopantothenoylcysteine decarboxylase activity"/>
    <property type="evidence" value="ECO:0007669"/>
    <property type="project" value="TreeGrafter"/>
</dbReference>
<dbReference type="OrthoDB" id="1532798at2759"/>
<evidence type="ECO:0000313" key="5">
    <source>
        <dbReference type="Proteomes" id="UP000241462"/>
    </source>
</evidence>
<name>A0A2T3AFV6_9PEZI</name>
<dbReference type="GO" id="GO:0071513">
    <property type="term" value="C:phosphopantothenoylcysteine decarboxylase complex"/>
    <property type="evidence" value="ECO:0007669"/>
    <property type="project" value="TreeGrafter"/>
</dbReference>
<keyword evidence="5" id="KW-1185">Reference proteome</keyword>
<dbReference type="Gene3D" id="3.40.50.1950">
    <property type="entry name" value="Flavin prenyltransferase-like"/>
    <property type="match status" value="1"/>
</dbReference>
<organism evidence="4 5">
    <name type="scientific">Coniella lustricola</name>
    <dbReference type="NCBI Taxonomy" id="2025994"/>
    <lineage>
        <taxon>Eukaryota</taxon>
        <taxon>Fungi</taxon>
        <taxon>Dikarya</taxon>
        <taxon>Ascomycota</taxon>
        <taxon>Pezizomycotina</taxon>
        <taxon>Sordariomycetes</taxon>
        <taxon>Sordariomycetidae</taxon>
        <taxon>Diaporthales</taxon>
        <taxon>Schizoparmaceae</taxon>
        <taxon>Coniella</taxon>
    </lineage>
</organism>
<protein>
    <submittedName>
        <fullName evidence="4">Flavo protein</fullName>
    </submittedName>
</protein>
<evidence type="ECO:0000313" key="4">
    <source>
        <dbReference type="EMBL" id="PSR97022.1"/>
    </source>
</evidence>
<dbReference type="PANTHER" id="PTHR14359:SF6">
    <property type="entry name" value="PHOSPHOPANTOTHENOYLCYSTEINE DECARBOXYLASE"/>
    <property type="match status" value="1"/>
</dbReference>
<keyword evidence="1" id="KW-0173">Coenzyme A biosynthesis</keyword>
<dbReference type="InterPro" id="IPR036551">
    <property type="entry name" value="Flavin_trans-like"/>
</dbReference>
<evidence type="ECO:0000256" key="1">
    <source>
        <dbReference type="ARBA" id="ARBA00022993"/>
    </source>
</evidence>